<dbReference type="Pfam" id="PF25673">
    <property type="entry name" value="Terminase_7"/>
    <property type="match status" value="1"/>
</dbReference>
<feature type="region of interest" description="Disordered" evidence="1">
    <location>
        <begin position="118"/>
        <end position="146"/>
    </location>
</feature>
<dbReference type="AlphaFoldDB" id="A0AB36CLN6"/>
<name>A0AB36CLN6_9CORY</name>
<organism evidence="2 3">
    <name type="scientific">Corynebacterium stationis</name>
    <dbReference type="NCBI Taxonomy" id="1705"/>
    <lineage>
        <taxon>Bacteria</taxon>
        <taxon>Bacillati</taxon>
        <taxon>Actinomycetota</taxon>
        <taxon>Actinomycetes</taxon>
        <taxon>Mycobacteriales</taxon>
        <taxon>Corynebacteriaceae</taxon>
        <taxon>Corynebacterium</taxon>
    </lineage>
</organism>
<sequence>MGPPPKSPEKRARRNKGPEVHVIVSEPVPQPALPKRMPNGDPWPEITRAWWRMWGKDPLAAEFRATDWAELRDTAAIHGAYWSGDLKMAGELRLRTAKFGATAEDRARLRITYAAADDADDRRERRRSGSSGEATKRRYAELKAVD</sequence>
<gene>
    <name evidence="2" type="ORF">HF853_07795</name>
</gene>
<dbReference type="Proteomes" id="UP000544551">
    <property type="component" value="Unassembled WGS sequence"/>
</dbReference>
<dbReference type="EMBL" id="JABAFZ010000006">
    <property type="protein sequence ID" value="NME89569.1"/>
    <property type="molecule type" value="Genomic_DNA"/>
</dbReference>
<proteinExistence type="predicted"/>
<protein>
    <recommendedName>
        <fullName evidence="4">Terminase small subunit</fullName>
    </recommendedName>
</protein>
<accession>A0AB36CLN6</accession>
<dbReference type="InterPro" id="IPR057972">
    <property type="entry name" value="Terminase_7"/>
</dbReference>
<feature type="compositionally biased region" description="Basic and acidic residues" evidence="1">
    <location>
        <begin position="134"/>
        <end position="146"/>
    </location>
</feature>
<evidence type="ECO:0008006" key="4">
    <source>
        <dbReference type="Google" id="ProtNLM"/>
    </source>
</evidence>
<evidence type="ECO:0000313" key="2">
    <source>
        <dbReference type="EMBL" id="NME89569.1"/>
    </source>
</evidence>
<evidence type="ECO:0000313" key="3">
    <source>
        <dbReference type="Proteomes" id="UP000544551"/>
    </source>
</evidence>
<evidence type="ECO:0000256" key="1">
    <source>
        <dbReference type="SAM" id="MobiDB-lite"/>
    </source>
</evidence>
<reference evidence="2 3" key="1">
    <citation type="submission" date="2020-04" db="EMBL/GenBank/DDBJ databases">
        <authorList>
            <person name="Hitch T.C.A."/>
            <person name="Wylensek D."/>
            <person name="Clavel T."/>
        </authorList>
    </citation>
    <scope>NUCLEOTIDE SEQUENCE [LARGE SCALE GENOMIC DNA]</scope>
    <source>
        <strain evidence="2 3">BL-383-APC-3D</strain>
    </source>
</reference>
<comment type="caution">
    <text evidence="2">The sequence shown here is derived from an EMBL/GenBank/DDBJ whole genome shotgun (WGS) entry which is preliminary data.</text>
</comment>